<dbReference type="Proteomes" id="UP000823935">
    <property type="component" value="Unassembled WGS sequence"/>
</dbReference>
<dbReference type="PRINTS" id="PR00741">
    <property type="entry name" value="GLHYDRLASE29"/>
</dbReference>
<comment type="similarity">
    <text evidence="2">Belongs to the glycosyl hydrolase 29 family.</text>
</comment>
<evidence type="ECO:0000259" key="7">
    <source>
        <dbReference type="Pfam" id="PF01120"/>
    </source>
</evidence>
<reference evidence="8" key="1">
    <citation type="submission" date="2020-10" db="EMBL/GenBank/DDBJ databases">
        <authorList>
            <person name="Gilroy R."/>
        </authorList>
    </citation>
    <scope>NUCLEOTIDE SEQUENCE</scope>
    <source>
        <strain evidence="8">CHK190-19873</strain>
    </source>
</reference>
<evidence type="ECO:0000256" key="4">
    <source>
        <dbReference type="ARBA" id="ARBA00022729"/>
    </source>
</evidence>
<dbReference type="EMBL" id="DVIQ01000019">
    <property type="protein sequence ID" value="HIS30484.1"/>
    <property type="molecule type" value="Genomic_DNA"/>
</dbReference>
<dbReference type="InterPro" id="IPR000933">
    <property type="entry name" value="Glyco_hydro_29"/>
</dbReference>
<dbReference type="PANTHER" id="PTHR10030:SF37">
    <property type="entry name" value="ALPHA-L-FUCOSIDASE-RELATED"/>
    <property type="match status" value="1"/>
</dbReference>
<dbReference type="AlphaFoldDB" id="A0A9D1JJL2"/>
<protein>
    <recommendedName>
        <fullName evidence="3">alpha-L-fucosidase</fullName>
        <ecNumber evidence="3">3.2.1.51</ecNumber>
    </recommendedName>
</protein>
<evidence type="ECO:0000313" key="9">
    <source>
        <dbReference type="Proteomes" id="UP000823935"/>
    </source>
</evidence>
<dbReference type="SUPFAM" id="SSF51445">
    <property type="entry name" value="(Trans)glycosidases"/>
    <property type="match status" value="1"/>
</dbReference>
<evidence type="ECO:0000256" key="3">
    <source>
        <dbReference type="ARBA" id="ARBA00012662"/>
    </source>
</evidence>
<accession>A0A9D1JJL2</accession>
<evidence type="ECO:0000313" key="8">
    <source>
        <dbReference type="EMBL" id="HIS30484.1"/>
    </source>
</evidence>
<gene>
    <name evidence="8" type="ORF">IAB44_02900</name>
</gene>
<dbReference type="InterPro" id="IPR057739">
    <property type="entry name" value="Glyco_hydro_29_N"/>
</dbReference>
<dbReference type="Pfam" id="PF01120">
    <property type="entry name" value="Alpha_L_fucos"/>
    <property type="match status" value="1"/>
</dbReference>
<dbReference type="Gene3D" id="3.20.20.80">
    <property type="entry name" value="Glycosidases"/>
    <property type="match status" value="1"/>
</dbReference>
<keyword evidence="6" id="KW-0326">Glycosidase</keyword>
<evidence type="ECO:0000256" key="1">
    <source>
        <dbReference type="ARBA" id="ARBA00004071"/>
    </source>
</evidence>
<comment type="caution">
    <text evidence="8">The sequence shown here is derived from an EMBL/GenBank/DDBJ whole genome shotgun (WGS) entry which is preliminary data.</text>
</comment>
<sequence>MSDFCKVPEKFQWFRDAKYGVFIHWGPYARYERGEQVLFREHLNQREYEENARQWNPKNFDADAWADVFARAGFQYACLTTRHHDGYCLWNTKTTDYNSMVQTAGRDLVREYTEAVRKRGLRVGLYYSWCDWRQPVYYEGPGKNPEGFEKVKRMIWEQLDELMTNYGKIDYLFFDGTWPRYGDEIGTEEIVAHIRTLQPDILINNRLGFRGNQEEIDKFGGLEDEGDFGTPEQNVFPQDRMWESCQTSTWRWWGYTKNERYKSSDEILKLLCESVSKGGNMILNVGPKPDGTLPEEFTERALAVGKWLNTYGEAIYGTDGGDLTEFATCGYQTMKGNNLYLIFSIWNGSPVLRLPDMTSRAAEAVLMGRKERLTVEQKGTTLYIGGLPEDAGEPLFPVIKIQFAERPGTTSWGKERQWQGDPMRIARWARGEETGNF</sequence>
<keyword evidence="4" id="KW-0732">Signal</keyword>
<proteinExistence type="inferred from homology"/>
<feature type="domain" description="Glycoside hydrolase family 29 N-terminal" evidence="7">
    <location>
        <begin position="12"/>
        <end position="313"/>
    </location>
</feature>
<keyword evidence="5" id="KW-0378">Hydrolase</keyword>
<name>A0A9D1JJL2_9FIRM</name>
<dbReference type="SMART" id="SM00812">
    <property type="entry name" value="Alpha_L_fucos"/>
    <property type="match status" value="1"/>
</dbReference>
<evidence type="ECO:0000256" key="6">
    <source>
        <dbReference type="ARBA" id="ARBA00023295"/>
    </source>
</evidence>
<dbReference type="InterPro" id="IPR017853">
    <property type="entry name" value="GH"/>
</dbReference>
<comment type="function">
    <text evidence="1">Alpha-L-fucosidase is responsible for hydrolyzing the alpha-1,6-linked fucose joined to the reducing-end N-acetylglucosamine of the carbohydrate moieties of glycoproteins.</text>
</comment>
<dbReference type="InterPro" id="IPR016286">
    <property type="entry name" value="FUC_metazoa-typ"/>
</dbReference>
<dbReference type="GO" id="GO:0006004">
    <property type="term" value="P:fucose metabolic process"/>
    <property type="evidence" value="ECO:0007669"/>
    <property type="project" value="InterPro"/>
</dbReference>
<dbReference type="GO" id="GO:0016139">
    <property type="term" value="P:glycoside catabolic process"/>
    <property type="evidence" value="ECO:0007669"/>
    <property type="project" value="TreeGrafter"/>
</dbReference>
<dbReference type="GO" id="GO:0004560">
    <property type="term" value="F:alpha-L-fucosidase activity"/>
    <property type="evidence" value="ECO:0007669"/>
    <property type="project" value="InterPro"/>
</dbReference>
<evidence type="ECO:0000256" key="5">
    <source>
        <dbReference type="ARBA" id="ARBA00022801"/>
    </source>
</evidence>
<dbReference type="PANTHER" id="PTHR10030">
    <property type="entry name" value="ALPHA-L-FUCOSIDASE"/>
    <property type="match status" value="1"/>
</dbReference>
<evidence type="ECO:0000256" key="2">
    <source>
        <dbReference type="ARBA" id="ARBA00007951"/>
    </source>
</evidence>
<dbReference type="EC" id="3.2.1.51" evidence="3"/>
<organism evidence="8 9">
    <name type="scientific">Candidatus Limivivens intestinipullorum</name>
    <dbReference type="NCBI Taxonomy" id="2840858"/>
    <lineage>
        <taxon>Bacteria</taxon>
        <taxon>Bacillati</taxon>
        <taxon>Bacillota</taxon>
        <taxon>Clostridia</taxon>
        <taxon>Lachnospirales</taxon>
        <taxon>Lachnospiraceae</taxon>
        <taxon>Lachnospiraceae incertae sedis</taxon>
        <taxon>Candidatus Limivivens</taxon>
    </lineage>
</organism>
<reference evidence="8" key="2">
    <citation type="journal article" date="2021" name="PeerJ">
        <title>Extensive microbial diversity within the chicken gut microbiome revealed by metagenomics and culture.</title>
        <authorList>
            <person name="Gilroy R."/>
            <person name="Ravi A."/>
            <person name="Getino M."/>
            <person name="Pursley I."/>
            <person name="Horton D.L."/>
            <person name="Alikhan N.F."/>
            <person name="Baker D."/>
            <person name="Gharbi K."/>
            <person name="Hall N."/>
            <person name="Watson M."/>
            <person name="Adriaenssens E.M."/>
            <person name="Foster-Nyarko E."/>
            <person name="Jarju S."/>
            <person name="Secka A."/>
            <person name="Antonio M."/>
            <person name="Oren A."/>
            <person name="Chaudhuri R.R."/>
            <person name="La Ragione R."/>
            <person name="Hildebrand F."/>
            <person name="Pallen M.J."/>
        </authorList>
    </citation>
    <scope>NUCLEOTIDE SEQUENCE</scope>
    <source>
        <strain evidence="8">CHK190-19873</strain>
    </source>
</reference>
<dbReference type="GO" id="GO:0005764">
    <property type="term" value="C:lysosome"/>
    <property type="evidence" value="ECO:0007669"/>
    <property type="project" value="TreeGrafter"/>
</dbReference>